<dbReference type="KEGG" id="vcn:VOLCADRAFT_100746"/>
<name>D8UKX6_VOLCA</name>
<evidence type="ECO:0000256" key="2">
    <source>
        <dbReference type="SAM" id="MobiDB-lite"/>
    </source>
</evidence>
<protein>
    <submittedName>
        <fullName evidence="3">Uncharacterized protein</fullName>
    </submittedName>
</protein>
<dbReference type="RefSeq" id="XP_002959313.1">
    <property type="nucleotide sequence ID" value="XM_002959267.1"/>
</dbReference>
<reference evidence="3 4" key="1">
    <citation type="journal article" date="2010" name="Science">
        <title>Genomic analysis of organismal complexity in the multicellular green alga Volvox carteri.</title>
        <authorList>
            <person name="Prochnik S.E."/>
            <person name="Umen J."/>
            <person name="Nedelcu A.M."/>
            <person name="Hallmann A."/>
            <person name="Miller S.M."/>
            <person name="Nishii I."/>
            <person name="Ferris P."/>
            <person name="Kuo A."/>
            <person name="Mitros T."/>
            <person name="Fritz-Laylin L.K."/>
            <person name="Hellsten U."/>
            <person name="Chapman J."/>
            <person name="Simakov O."/>
            <person name="Rensing S.A."/>
            <person name="Terry A."/>
            <person name="Pangilinan J."/>
            <person name="Kapitonov V."/>
            <person name="Jurka J."/>
            <person name="Salamov A."/>
            <person name="Shapiro H."/>
            <person name="Schmutz J."/>
            <person name="Grimwood J."/>
            <person name="Lindquist E."/>
            <person name="Lucas S."/>
            <person name="Grigoriev I.V."/>
            <person name="Schmitt R."/>
            <person name="Kirk D."/>
            <person name="Rokhsar D.S."/>
        </authorList>
    </citation>
    <scope>NUCLEOTIDE SEQUENCE [LARGE SCALE GENOMIC DNA]</scope>
    <source>
        <strain evidence="4">f. Nagariensis / Eve</strain>
    </source>
</reference>
<dbReference type="Pfam" id="PF04180">
    <property type="entry name" value="LTV"/>
    <property type="match status" value="1"/>
</dbReference>
<proteinExistence type="inferred from homology"/>
<dbReference type="GO" id="GO:0042274">
    <property type="term" value="P:ribosomal small subunit biogenesis"/>
    <property type="evidence" value="ECO:0007669"/>
    <property type="project" value="InterPro"/>
</dbReference>
<organism evidence="4">
    <name type="scientific">Volvox carteri f. nagariensis</name>
    <dbReference type="NCBI Taxonomy" id="3068"/>
    <lineage>
        <taxon>Eukaryota</taxon>
        <taxon>Viridiplantae</taxon>
        <taxon>Chlorophyta</taxon>
        <taxon>core chlorophytes</taxon>
        <taxon>Chlorophyceae</taxon>
        <taxon>CS clade</taxon>
        <taxon>Chlamydomonadales</taxon>
        <taxon>Volvocaceae</taxon>
        <taxon>Volvox</taxon>
    </lineage>
</organism>
<sequence length="180" mass="19855">MGKKKAFINKKKAVTYSLVYRDPSEDPDGEDGGQRVLAPVGGPRGLHHTSDDYSDTYEYEDSVYDSEYTFSMSRSAAAHHDESYTLSEERRRELLALGFPDDGYDYLRHLRDLGRGNQQQFPHRGGAAAAAAAGGGRQLHSFVVRLSPSPPLPFGQLQCRAHDGCHLPALQLSTPHRGTP</sequence>
<comment type="similarity">
    <text evidence="1">Belongs to the LTV1 family.</text>
</comment>
<keyword evidence="4" id="KW-1185">Reference proteome</keyword>
<evidence type="ECO:0000313" key="3">
    <source>
        <dbReference type="EMBL" id="EFJ39629.1"/>
    </source>
</evidence>
<dbReference type="GO" id="GO:0005634">
    <property type="term" value="C:nucleus"/>
    <property type="evidence" value="ECO:0007669"/>
    <property type="project" value="TreeGrafter"/>
</dbReference>
<evidence type="ECO:0000256" key="1">
    <source>
        <dbReference type="ARBA" id="ARBA00009078"/>
    </source>
</evidence>
<dbReference type="GeneID" id="9626360"/>
<gene>
    <name evidence="3" type="ORF">VOLCADRAFT_100746</name>
</gene>
<dbReference type="InterPro" id="IPR007307">
    <property type="entry name" value="Ltv1"/>
</dbReference>
<accession>D8UKX6</accession>
<dbReference type="OrthoDB" id="5852896at2759"/>
<feature type="region of interest" description="Disordered" evidence="2">
    <location>
        <begin position="21"/>
        <end position="53"/>
    </location>
</feature>
<dbReference type="PANTHER" id="PTHR21531:SF0">
    <property type="entry name" value="PROTEIN LTV1 HOMOLOG"/>
    <property type="match status" value="1"/>
</dbReference>
<dbReference type="GO" id="GO:0000056">
    <property type="term" value="P:ribosomal small subunit export from nucleus"/>
    <property type="evidence" value="ECO:0007669"/>
    <property type="project" value="TreeGrafter"/>
</dbReference>
<dbReference type="GO" id="GO:0005829">
    <property type="term" value="C:cytosol"/>
    <property type="evidence" value="ECO:0007669"/>
    <property type="project" value="TreeGrafter"/>
</dbReference>
<dbReference type="STRING" id="3068.D8UKX6"/>
<dbReference type="GO" id="GO:0030688">
    <property type="term" value="C:preribosome, small subunit precursor"/>
    <property type="evidence" value="ECO:0007669"/>
    <property type="project" value="TreeGrafter"/>
</dbReference>
<dbReference type="AlphaFoldDB" id="D8UKX6"/>
<evidence type="ECO:0000313" key="4">
    <source>
        <dbReference type="Proteomes" id="UP000001058"/>
    </source>
</evidence>
<dbReference type="InParanoid" id="D8UKX6"/>
<dbReference type="EMBL" id="GL378470">
    <property type="protein sequence ID" value="EFJ39629.1"/>
    <property type="molecule type" value="Genomic_DNA"/>
</dbReference>
<dbReference type="Proteomes" id="UP000001058">
    <property type="component" value="Unassembled WGS sequence"/>
</dbReference>
<dbReference type="PANTHER" id="PTHR21531">
    <property type="entry name" value="LOW-TEMPERATURE VIABILITY PROTEIN LTV1-RELATED"/>
    <property type="match status" value="1"/>
</dbReference>